<name>A0A0K1JH08_9MICO</name>
<dbReference type="STRING" id="571913.VV02_08395"/>
<dbReference type="EMBL" id="CP011112">
    <property type="protein sequence ID" value="AKU15868.1"/>
    <property type="molecule type" value="Genomic_DNA"/>
</dbReference>
<keyword evidence="3" id="KW-1185">Reference proteome</keyword>
<evidence type="ECO:0000313" key="3">
    <source>
        <dbReference type="Proteomes" id="UP000066480"/>
    </source>
</evidence>
<sequence>MWTAEAQAAPEVLLEEVDFESLEELDDVLVSDDEDEDEDEDEELDSEDDFLSDETLVVDEDDLPLLSLRLSLR</sequence>
<reference evidence="2 3" key="1">
    <citation type="submission" date="2015-03" db="EMBL/GenBank/DDBJ databases">
        <title>Luteipulveratus halotolerans sp. nov., a novel actinobacterium (Dermacoccaceae) from Sarawak, Malaysia.</title>
        <authorList>
            <person name="Juboi H."/>
            <person name="Basik A."/>
            <person name="Shamsul S.S."/>
            <person name="Arnold P."/>
            <person name="Schmitt E.K."/>
            <person name="Sanglier J.-J."/>
            <person name="Yeo T."/>
        </authorList>
    </citation>
    <scope>NUCLEOTIDE SEQUENCE [LARGE SCALE GENOMIC DNA]</scope>
    <source>
        <strain evidence="2 3">MN07-A0370</strain>
    </source>
</reference>
<evidence type="ECO:0000313" key="2">
    <source>
        <dbReference type="EMBL" id="AKU15868.1"/>
    </source>
</evidence>
<feature type="region of interest" description="Disordered" evidence="1">
    <location>
        <begin position="28"/>
        <end position="56"/>
    </location>
</feature>
<dbReference type="Proteomes" id="UP000066480">
    <property type="component" value="Chromosome"/>
</dbReference>
<dbReference type="KEGG" id="lmoi:VV02_08395"/>
<proteinExistence type="predicted"/>
<evidence type="ECO:0000256" key="1">
    <source>
        <dbReference type="SAM" id="MobiDB-lite"/>
    </source>
</evidence>
<gene>
    <name evidence="2" type="ORF">VV02_08395</name>
</gene>
<dbReference type="AlphaFoldDB" id="A0A0K1JH08"/>
<protein>
    <submittedName>
        <fullName evidence="2">Uncharacterized protein</fullName>
    </submittedName>
</protein>
<accession>A0A0K1JH08</accession>
<organism evidence="2 3">
    <name type="scientific">Luteipulveratus mongoliensis</name>
    <dbReference type="NCBI Taxonomy" id="571913"/>
    <lineage>
        <taxon>Bacteria</taxon>
        <taxon>Bacillati</taxon>
        <taxon>Actinomycetota</taxon>
        <taxon>Actinomycetes</taxon>
        <taxon>Micrococcales</taxon>
        <taxon>Dermacoccaceae</taxon>
        <taxon>Luteipulveratus</taxon>
    </lineage>
</organism>
<dbReference type="RefSeq" id="WP_052590948.1">
    <property type="nucleotide sequence ID" value="NZ_CP011112.1"/>
</dbReference>